<keyword evidence="5 11" id="KW-1133">Transmembrane helix</keyword>
<comment type="subcellular location">
    <subcellularLocation>
        <location evidence="1 11">Cell membrane</location>
        <topology evidence="1 11">Multi-pass membrane protein</topology>
    </subcellularLocation>
</comment>
<keyword evidence="6 10" id="KW-0297">G-protein coupled receptor</keyword>
<dbReference type="InterPro" id="IPR000725">
    <property type="entry name" value="Olfact_rcpt"/>
</dbReference>
<comment type="similarity">
    <text evidence="10">Belongs to the G-protein coupled receptor 1 family.</text>
</comment>
<evidence type="ECO:0000313" key="13">
    <source>
        <dbReference type="Proteomes" id="UP001652627"/>
    </source>
</evidence>
<evidence type="ECO:0000256" key="6">
    <source>
        <dbReference type="ARBA" id="ARBA00023040"/>
    </source>
</evidence>
<dbReference type="RefSeq" id="XP_067164816.1">
    <property type="nucleotide sequence ID" value="XM_067308715.1"/>
</dbReference>
<sequence>MDKGQGNNWTSSNKFLLLGMGNGVPTLQTPLFLLSLLIYFVTVVGNSLIVVLVVADQHLHTPMYFFLGNLSSLETCYSSTILPRLLTSLFTGERTISASGCMAQLYFFGSFAATECFLLAAMAYDRYLAICQPLLYASLMSWKVCFQLAAVSWLGGLVFSIIVMVFLSRLKFCGPKAIDHFFCDFTPLLELSCSDTRVVTIVTFILSFLDLIFPFLFTLASYMCIIAAILRIPSSVGRQKAFSTCSSHLTVVTIFYGTLIIVYLMPRTASLRQLSQVFSFFYTVLTPLVNPLIYSLRNREVREALRRVLRRDLGGIQSSH</sequence>
<dbReference type="InterPro" id="IPR000276">
    <property type="entry name" value="GPCR_Rhodpsn"/>
</dbReference>
<dbReference type="Gene3D" id="1.20.1070.10">
    <property type="entry name" value="Rhodopsin 7-helix transmembrane proteins"/>
    <property type="match status" value="1"/>
</dbReference>
<reference evidence="14" key="1">
    <citation type="submission" date="2025-08" db="UniProtKB">
        <authorList>
            <consortium name="RefSeq"/>
        </authorList>
    </citation>
    <scope>IDENTIFICATION</scope>
    <source>
        <tissue evidence="14">Blood</tissue>
    </source>
</reference>
<evidence type="ECO:0000256" key="10">
    <source>
        <dbReference type="RuleBase" id="RU000688"/>
    </source>
</evidence>
<keyword evidence="11" id="KW-0716">Sensory transduction</keyword>
<keyword evidence="7 11" id="KW-0472">Membrane</keyword>
<keyword evidence="3 10" id="KW-0812">Transmembrane</keyword>
<feature type="transmembrane region" description="Helical" evidence="11">
    <location>
        <begin position="198"/>
        <end position="230"/>
    </location>
</feature>
<dbReference type="CDD" id="cd15911">
    <property type="entry name" value="7tmA_OR11A-like"/>
    <property type="match status" value="1"/>
</dbReference>
<proteinExistence type="inferred from homology"/>
<dbReference type="InterPro" id="IPR017452">
    <property type="entry name" value="GPCR_Rhodpsn_7TM"/>
</dbReference>
<keyword evidence="13" id="KW-1185">Reference proteome</keyword>
<keyword evidence="4 11" id="KW-0552">Olfaction</keyword>
<evidence type="ECO:0000256" key="2">
    <source>
        <dbReference type="ARBA" id="ARBA00022475"/>
    </source>
</evidence>
<keyword evidence="9 10" id="KW-0807">Transducer</keyword>
<dbReference type="PROSITE" id="PS00237">
    <property type="entry name" value="G_PROTEIN_RECEP_F1_1"/>
    <property type="match status" value="1"/>
</dbReference>
<organism evidence="13 14">
    <name type="scientific">Apteryx mantelli</name>
    <name type="common">North Island brown kiwi</name>
    <dbReference type="NCBI Taxonomy" id="2696672"/>
    <lineage>
        <taxon>Eukaryota</taxon>
        <taxon>Metazoa</taxon>
        <taxon>Chordata</taxon>
        <taxon>Craniata</taxon>
        <taxon>Vertebrata</taxon>
        <taxon>Euteleostomi</taxon>
        <taxon>Archelosauria</taxon>
        <taxon>Archosauria</taxon>
        <taxon>Dinosauria</taxon>
        <taxon>Saurischia</taxon>
        <taxon>Theropoda</taxon>
        <taxon>Coelurosauria</taxon>
        <taxon>Aves</taxon>
        <taxon>Palaeognathae</taxon>
        <taxon>Apterygiformes</taxon>
        <taxon>Apterygidae</taxon>
        <taxon>Apteryx</taxon>
    </lineage>
</organism>
<protein>
    <recommendedName>
        <fullName evidence="11">Olfactory receptor</fullName>
    </recommendedName>
</protein>
<evidence type="ECO:0000256" key="7">
    <source>
        <dbReference type="ARBA" id="ARBA00023136"/>
    </source>
</evidence>
<dbReference type="PROSITE" id="PS50262">
    <property type="entry name" value="G_PROTEIN_RECEP_F1_2"/>
    <property type="match status" value="1"/>
</dbReference>
<keyword evidence="8 10" id="KW-0675">Receptor</keyword>
<feature type="transmembrane region" description="Helical" evidence="11">
    <location>
        <begin position="277"/>
        <end position="296"/>
    </location>
</feature>
<name>A0ABM4FIN8_9AVES</name>
<dbReference type="PANTHER" id="PTHR26452">
    <property type="entry name" value="OLFACTORY RECEPTOR"/>
    <property type="match status" value="1"/>
</dbReference>
<feature type="transmembrane region" description="Helical" evidence="11">
    <location>
        <begin position="105"/>
        <end position="124"/>
    </location>
</feature>
<feature type="transmembrane region" description="Helical" evidence="11">
    <location>
        <begin position="242"/>
        <end position="265"/>
    </location>
</feature>
<feature type="transmembrane region" description="Helical" evidence="11">
    <location>
        <begin position="31"/>
        <end position="54"/>
    </location>
</feature>
<evidence type="ECO:0000259" key="12">
    <source>
        <dbReference type="PROSITE" id="PS50262"/>
    </source>
</evidence>
<evidence type="ECO:0000256" key="3">
    <source>
        <dbReference type="ARBA" id="ARBA00022692"/>
    </source>
</evidence>
<feature type="transmembrane region" description="Helical" evidence="11">
    <location>
        <begin position="66"/>
        <end position="85"/>
    </location>
</feature>
<dbReference type="Proteomes" id="UP001652627">
    <property type="component" value="Chromosome 20"/>
</dbReference>
<accession>A0ABM4FIN8</accession>
<evidence type="ECO:0000256" key="5">
    <source>
        <dbReference type="ARBA" id="ARBA00022989"/>
    </source>
</evidence>
<gene>
    <name evidence="14" type="primary">LOC136993769</name>
</gene>
<evidence type="ECO:0000313" key="14">
    <source>
        <dbReference type="RefSeq" id="XP_067164816.1"/>
    </source>
</evidence>
<dbReference type="Pfam" id="PF13853">
    <property type="entry name" value="7tm_4"/>
    <property type="match status" value="1"/>
</dbReference>
<feature type="transmembrane region" description="Helical" evidence="11">
    <location>
        <begin position="144"/>
        <end position="167"/>
    </location>
</feature>
<evidence type="ECO:0000256" key="1">
    <source>
        <dbReference type="ARBA" id="ARBA00004651"/>
    </source>
</evidence>
<keyword evidence="2 11" id="KW-1003">Cell membrane</keyword>
<dbReference type="GeneID" id="136993769"/>
<dbReference type="InterPro" id="IPR050516">
    <property type="entry name" value="Olfactory_GPCR"/>
</dbReference>
<feature type="domain" description="G-protein coupled receptors family 1 profile" evidence="12">
    <location>
        <begin position="45"/>
        <end position="294"/>
    </location>
</feature>
<dbReference type="SUPFAM" id="SSF81321">
    <property type="entry name" value="Family A G protein-coupled receptor-like"/>
    <property type="match status" value="1"/>
</dbReference>
<dbReference type="PRINTS" id="PR00237">
    <property type="entry name" value="GPCRRHODOPSN"/>
</dbReference>
<evidence type="ECO:0000256" key="4">
    <source>
        <dbReference type="ARBA" id="ARBA00022725"/>
    </source>
</evidence>
<evidence type="ECO:0000256" key="8">
    <source>
        <dbReference type="ARBA" id="ARBA00023170"/>
    </source>
</evidence>
<evidence type="ECO:0000256" key="11">
    <source>
        <dbReference type="RuleBase" id="RU363047"/>
    </source>
</evidence>
<dbReference type="PRINTS" id="PR00245">
    <property type="entry name" value="OLFACTORYR"/>
</dbReference>
<evidence type="ECO:0000256" key="9">
    <source>
        <dbReference type="ARBA" id="ARBA00023224"/>
    </source>
</evidence>